<evidence type="ECO:0000256" key="1">
    <source>
        <dbReference type="ARBA" id="ARBA00004606"/>
    </source>
</evidence>
<keyword evidence="6 14" id="KW-0735">Signal-anchor</keyword>
<comment type="subcellular location">
    <subcellularLocation>
        <location evidence="14">Golgi apparatus membrane</location>
        <topology evidence="14">Single-pass type II membrane protein</topology>
    </subcellularLocation>
    <subcellularLocation>
        <location evidence="1">Membrane</location>
        <topology evidence="1">Single-pass type II membrane protein</topology>
    </subcellularLocation>
</comment>
<keyword evidence="12 14" id="KW-0464">Manganese</keyword>
<dbReference type="UniPathway" id="UPA00378"/>
<sequence length="411" mass="48154">MASKRKKQFGRSKIIGRRCNVVNTDCMDNDIYYHSLNPRLTWHGKRLDRSPWPKTAMGRRSFVGIMILIALILCVSWWIIAGFLFDDRSDYVKHYVKKKNGIKKLNFQVCEENFQDKRSYIQDKRREDWNDLPIIYFITSTYPWRERTAKLLKLGYTLQHVPRLHWIVTDLYPNCNQYLSAFLHKFHIPFTHLSNHLVDGFYEDKFEPQGFEEKEAGIEWLRTRNITSGILYFGNDDNTYDLKLFQEIRSTRHVSMFPVGLTDANGISGPLVREGKIVGFLTPRENGRRWPVDIAAFALNLSYMPKYLNAGNMPDYEEEDYLLRCLALNMDIIEPKGNNCTEILAWRTRTRRDSDSLFIRSDYAYLDNRTNLGSLFKSLYEMGIVELSDHKGIQIMIGQNGKARPLSNVLD</sequence>
<keyword evidence="16" id="KW-1185">Reference proteome</keyword>
<evidence type="ECO:0000256" key="8">
    <source>
        <dbReference type="ARBA" id="ARBA00023136"/>
    </source>
</evidence>
<reference evidence="15" key="1">
    <citation type="submission" date="2020-05" db="UniProtKB">
        <authorList>
            <consortium name="EnsemblMetazoa"/>
        </authorList>
    </citation>
    <scope>IDENTIFICATION</scope>
    <source>
        <strain evidence="15">Yale</strain>
    </source>
</reference>
<keyword evidence="5 14" id="KW-0812">Transmembrane</keyword>
<keyword evidence="9 13" id="KW-0325">Glycoprotein</keyword>
<evidence type="ECO:0000256" key="3">
    <source>
        <dbReference type="ARBA" id="ARBA00012641"/>
    </source>
</evidence>
<dbReference type="Proteomes" id="UP000092444">
    <property type="component" value="Unassembled WGS sequence"/>
</dbReference>
<dbReference type="EnsemblMetazoa" id="GMOY011872-RA">
    <property type="protein sequence ID" value="GMOY011872-PA"/>
    <property type="gene ID" value="GMOY011872"/>
</dbReference>
<protein>
    <recommendedName>
        <fullName evidence="3 14">Galactosylgalactosylxylosylprotein 3-beta-glucuronosyltransferase</fullName>
        <ecNumber evidence="3 14">2.4.1.135</ecNumber>
    </recommendedName>
</protein>
<feature type="binding site" evidence="12">
    <location>
        <position position="237"/>
    </location>
    <ligand>
        <name>Mn(2+)</name>
        <dbReference type="ChEBI" id="CHEBI:29035"/>
    </ligand>
</feature>
<dbReference type="GO" id="GO:0050650">
    <property type="term" value="P:chondroitin sulfate proteoglycan biosynthetic process"/>
    <property type="evidence" value="ECO:0007669"/>
    <property type="project" value="TreeGrafter"/>
</dbReference>
<comment type="pathway">
    <text evidence="14">Protein modification; protein glycosylation.</text>
</comment>
<evidence type="ECO:0000256" key="12">
    <source>
        <dbReference type="PIRSR" id="PIRSR605027-3"/>
    </source>
</evidence>
<dbReference type="InterPro" id="IPR005027">
    <property type="entry name" value="Glyco_trans_43"/>
</dbReference>
<dbReference type="GO" id="GO:0005975">
    <property type="term" value="P:carbohydrate metabolic process"/>
    <property type="evidence" value="ECO:0007669"/>
    <property type="project" value="TreeGrafter"/>
</dbReference>
<dbReference type="Pfam" id="PF03360">
    <property type="entry name" value="Glyco_transf_43"/>
    <property type="match status" value="1"/>
</dbReference>
<dbReference type="VEuPathDB" id="VectorBase:GMOY011872"/>
<comment type="catalytic activity">
    <reaction evidence="10 14">
        <text>3-O-(beta-D-galactosyl-(1-&gt;3)-beta-D-galactosyl-(1-&gt;4)-beta-D-xylosyl)-L-seryl-[protein] + UDP-alpha-D-glucuronate = 3-O-(beta-D-GlcA-(1-&gt;3)-beta-D-Gal-(1-&gt;3)-beta-D-Gal-(1-&gt;4)-beta-D-Xyl)-L-seryl-[protein] + UDP + H(+)</text>
        <dbReference type="Rhea" id="RHEA:24168"/>
        <dbReference type="Rhea" id="RHEA-COMP:12571"/>
        <dbReference type="Rhea" id="RHEA-COMP:12573"/>
        <dbReference type="ChEBI" id="CHEBI:15378"/>
        <dbReference type="ChEBI" id="CHEBI:58052"/>
        <dbReference type="ChEBI" id="CHEBI:58223"/>
        <dbReference type="ChEBI" id="CHEBI:132090"/>
        <dbReference type="ChEBI" id="CHEBI:132093"/>
        <dbReference type="EC" id="2.4.1.135"/>
    </reaction>
</comment>
<dbReference type="Gene3D" id="3.90.550.10">
    <property type="entry name" value="Spore Coat Polysaccharide Biosynthesis Protein SpsA, Chain A"/>
    <property type="match status" value="1"/>
</dbReference>
<comment type="cofactor">
    <cofactor evidence="12 14">
        <name>Mn(2+)</name>
        <dbReference type="ChEBI" id="CHEBI:29035"/>
    </cofactor>
</comment>
<organism evidence="15 16">
    <name type="scientific">Glossina morsitans morsitans</name>
    <name type="common">Savannah tsetse fly</name>
    <dbReference type="NCBI Taxonomy" id="37546"/>
    <lineage>
        <taxon>Eukaryota</taxon>
        <taxon>Metazoa</taxon>
        <taxon>Ecdysozoa</taxon>
        <taxon>Arthropoda</taxon>
        <taxon>Hexapoda</taxon>
        <taxon>Insecta</taxon>
        <taxon>Pterygota</taxon>
        <taxon>Neoptera</taxon>
        <taxon>Endopterygota</taxon>
        <taxon>Diptera</taxon>
        <taxon>Brachycera</taxon>
        <taxon>Muscomorpha</taxon>
        <taxon>Hippoboscoidea</taxon>
        <taxon>Glossinidae</taxon>
        <taxon>Glossina</taxon>
    </lineage>
</organism>
<feature type="active site" description="Proton donor/acceptor" evidence="11">
    <location>
        <position position="318"/>
    </location>
</feature>
<keyword evidence="8 14" id="KW-0472">Membrane</keyword>
<dbReference type="GO" id="GO:0000139">
    <property type="term" value="C:Golgi membrane"/>
    <property type="evidence" value="ECO:0007669"/>
    <property type="project" value="UniProtKB-SubCell"/>
</dbReference>
<keyword evidence="12 14" id="KW-0479">Metal-binding</keyword>
<evidence type="ECO:0000256" key="10">
    <source>
        <dbReference type="ARBA" id="ARBA00047979"/>
    </source>
</evidence>
<feature type="glycosylation site" description="N-linked (GlcNAc...) asparagine" evidence="13">
    <location>
        <position position="339"/>
    </location>
</feature>
<evidence type="ECO:0000256" key="2">
    <source>
        <dbReference type="ARBA" id="ARBA00007706"/>
    </source>
</evidence>
<name>A0A1B0GF00_GLOMM</name>
<dbReference type="AlphaFoldDB" id="A0A1B0GF00"/>
<evidence type="ECO:0000256" key="11">
    <source>
        <dbReference type="PIRSR" id="PIRSR605027-1"/>
    </source>
</evidence>
<evidence type="ECO:0000256" key="4">
    <source>
        <dbReference type="ARBA" id="ARBA00022679"/>
    </source>
</evidence>
<evidence type="ECO:0000256" key="14">
    <source>
        <dbReference type="RuleBase" id="RU363127"/>
    </source>
</evidence>
<dbReference type="STRING" id="37546.A0A1B0GF00"/>
<keyword evidence="14" id="KW-0333">Golgi apparatus</keyword>
<dbReference type="GO" id="GO:0046872">
    <property type="term" value="F:metal ion binding"/>
    <property type="evidence" value="ECO:0007669"/>
    <property type="project" value="UniProtKB-KW"/>
</dbReference>
<evidence type="ECO:0000313" key="16">
    <source>
        <dbReference type="Proteomes" id="UP000092444"/>
    </source>
</evidence>
<dbReference type="PANTHER" id="PTHR10896">
    <property type="entry name" value="GALACTOSYLGALACTOSYLXYLOSYLPROTEIN 3-BETA-GLUCURONOSYLTRANSFERASE BETA-1,3-GLUCURONYLTRANSFERASE"/>
    <property type="match status" value="1"/>
</dbReference>
<proteinExistence type="inferred from homology"/>
<dbReference type="GO" id="GO:0015018">
    <property type="term" value="F:galactosylgalactosylxylosylprotein 3-beta-glucuronosyltransferase activity"/>
    <property type="evidence" value="ECO:0007669"/>
    <property type="project" value="UniProtKB-UniRule"/>
</dbReference>
<comment type="similarity">
    <text evidence="2 14">Belongs to the glycosyltransferase 43 family.</text>
</comment>
<dbReference type="EMBL" id="CCAG010012690">
    <property type="status" value="NOT_ANNOTATED_CDS"/>
    <property type="molecule type" value="Genomic_DNA"/>
</dbReference>
<evidence type="ECO:0000256" key="5">
    <source>
        <dbReference type="ARBA" id="ARBA00022692"/>
    </source>
</evidence>
<feature type="transmembrane region" description="Helical" evidence="14">
    <location>
        <begin position="62"/>
        <end position="85"/>
    </location>
</feature>
<keyword evidence="4 14" id="KW-0808">Transferase</keyword>
<evidence type="ECO:0000256" key="13">
    <source>
        <dbReference type="PIRSR" id="PIRSR605027-6"/>
    </source>
</evidence>
<dbReference type="SUPFAM" id="SSF53448">
    <property type="entry name" value="Nucleotide-diphospho-sugar transferases"/>
    <property type="match status" value="1"/>
</dbReference>
<dbReference type="PANTHER" id="PTHR10896:SF51">
    <property type="entry name" value="GALACTOSYLGALACTOSYLXYLOSYLPROTEIN 3-BETA-GLUCURONOSYLTRANSFERASE S"/>
    <property type="match status" value="1"/>
</dbReference>
<evidence type="ECO:0000256" key="7">
    <source>
        <dbReference type="ARBA" id="ARBA00022989"/>
    </source>
</evidence>
<dbReference type="InterPro" id="IPR029044">
    <property type="entry name" value="Nucleotide-diphossugar_trans"/>
</dbReference>
<evidence type="ECO:0000313" key="15">
    <source>
        <dbReference type="EnsemblMetazoa" id="GMOY011872-PA"/>
    </source>
</evidence>
<evidence type="ECO:0000256" key="9">
    <source>
        <dbReference type="ARBA" id="ARBA00023180"/>
    </source>
</evidence>
<dbReference type="EC" id="2.4.1.135" evidence="3 14"/>
<evidence type="ECO:0000256" key="6">
    <source>
        <dbReference type="ARBA" id="ARBA00022968"/>
    </source>
</evidence>
<keyword evidence="7 14" id="KW-1133">Transmembrane helix</keyword>
<accession>A0A1B0GF00</accession>
<dbReference type="PhylomeDB" id="A0A1B0GF00"/>